<dbReference type="Proteomes" id="UP000192917">
    <property type="component" value="Unassembled WGS sequence"/>
</dbReference>
<dbReference type="InterPro" id="IPR002524">
    <property type="entry name" value="Cation_efflux"/>
</dbReference>
<dbReference type="SUPFAM" id="SSF161111">
    <property type="entry name" value="Cation efflux protein transmembrane domain-like"/>
    <property type="match status" value="1"/>
</dbReference>
<dbReference type="EMBL" id="FWZX01000003">
    <property type="protein sequence ID" value="SMF02477.1"/>
    <property type="molecule type" value="Genomic_DNA"/>
</dbReference>
<keyword evidence="9" id="KW-1185">Reference proteome</keyword>
<evidence type="ECO:0000259" key="7">
    <source>
        <dbReference type="Pfam" id="PF01545"/>
    </source>
</evidence>
<reference evidence="8 9" key="1">
    <citation type="submission" date="2017-04" db="EMBL/GenBank/DDBJ databases">
        <authorList>
            <person name="Afonso C.L."/>
            <person name="Miller P.J."/>
            <person name="Scott M.A."/>
            <person name="Spackman E."/>
            <person name="Goraichik I."/>
            <person name="Dimitrov K.M."/>
            <person name="Suarez D.L."/>
            <person name="Swayne D.E."/>
        </authorList>
    </citation>
    <scope>NUCLEOTIDE SEQUENCE [LARGE SCALE GENOMIC DNA]</scope>
    <source>
        <strain evidence="8 9">USBA 355</strain>
    </source>
</reference>
<dbReference type="NCBIfam" id="TIGR01297">
    <property type="entry name" value="CDF"/>
    <property type="match status" value="1"/>
</dbReference>
<keyword evidence="5 6" id="KW-0472">Membrane</keyword>
<dbReference type="SUPFAM" id="SSF160240">
    <property type="entry name" value="Cation efflux protein cytoplasmic domain-like"/>
    <property type="match status" value="1"/>
</dbReference>
<dbReference type="PANTHER" id="PTHR13414">
    <property type="entry name" value="HUEL-CATION TRANSPORTER"/>
    <property type="match status" value="1"/>
</dbReference>
<dbReference type="STRING" id="560819.SAMN05428998_10359"/>
<feature type="transmembrane region" description="Helical" evidence="6">
    <location>
        <begin position="80"/>
        <end position="101"/>
    </location>
</feature>
<evidence type="ECO:0000256" key="2">
    <source>
        <dbReference type="ARBA" id="ARBA00022448"/>
    </source>
</evidence>
<dbReference type="InterPro" id="IPR027469">
    <property type="entry name" value="Cation_efflux_TMD_sf"/>
</dbReference>
<evidence type="ECO:0000256" key="6">
    <source>
        <dbReference type="SAM" id="Phobius"/>
    </source>
</evidence>
<dbReference type="InterPro" id="IPR040177">
    <property type="entry name" value="SLC30A9"/>
</dbReference>
<dbReference type="Gene3D" id="1.20.1510.10">
    <property type="entry name" value="Cation efflux protein transmembrane domain"/>
    <property type="match status" value="1"/>
</dbReference>
<organism evidence="8 9">
    <name type="scientific">Tistlia consotensis USBA 355</name>
    <dbReference type="NCBI Taxonomy" id="560819"/>
    <lineage>
        <taxon>Bacteria</taxon>
        <taxon>Pseudomonadati</taxon>
        <taxon>Pseudomonadota</taxon>
        <taxon>Alphaproteobacteria</taxon>
        <taxon>Rhodospirillales</taxon>
        <taxon>Rhodovibrionaceae</taxon>
        <taxon>Tistlia</taxon>
    </lineage>
</organism>
<evidence type="ECO:0000256" key="5">
    <source>
        <dbReference type="ARBA" id="ARBA00023136"/>
    </source>
</evidence>
<feature type="transmembrane region" description="Helical" evidence="6">
    <location>
        <begin position="198"/>
        <end position="216"/>
    </location>
</feature>
<dbReference type="PANTHER" id="PTHR13414:SF9">
    <property type="entry name" value="PROTON-COUPLED ZINC ANTIPORTER SLC30A9, MITOCHONDRIAL"/>
    <property type="match status" value="1"/>
</dbReference>
<dbReference type="GO" id="GO:0008324">
    <property type="term" value="F:monoatomic cation transmembrane transporter activity"/>
    <property type="evidence" value="ECO:0007669"/>
    <property type="project" value="InterPro"/>
</dbReference>
<dbReference type="AlphaFoldDB" id="A0A1Y6BB97"/>
<protein>
    <submittedName>
        <fullName evidence="8">Cation diffusion facilitator family transporter</fullName>
    </submittedName>
</protein>
<feature type="domain" description="Cation efflux protein transmembrane" evidence="7">
    <location>
        <begin position="17"/>
        <end position="219"/>
    </location>
</feature>
<feature type="transmembrane region" description="Helical" evidence="6">
    <location>
        <begin position="117"/>
        <end position="138"/>
    </location>
</feature>
<dbReference type="GO" id="GO:0016020">
    <property type="term" value="C:membrane"/>
    <property type="evidence" value="ECO:0007669"/>
    <property type="project" value="UniProtKB-SubCell"/>
</dbReference>
<evidence type="ECO:0000313" key="9">
    <source>
        <dbReference type="Proteomes" id="UP000192917"/>
    </source>
</evidence>
<dbReference type="InterPro" id="IPR036837">
    <property type="entry name" value="Cation_efflux_CTD_sf"/>
</dbReference>
<evidence type="ECO:0000256" key="1">
    <source>
        <dbReference type="ARBA" id="ARBA00004141"/>
    </source>
</evidence>
<keyword evidence="2" id="KW-0813">Transport</keyword>
<evidence type="ECO:0000256" key="3">
    <source>
        <dbReference type="ARBA" id="ARBA00022692"/>
    </source>
</evidence>
<proteinExistence type="predicted"/>
<sequence>MPSSSSSGHSPITVYGAIAANLVIAAAKFVAALATGSSAMLSESIHSVVDTGNQLLILLGLSRSRKPADARHPFGYGKELYFWSLIVAMLLFGIGGGLSLYEGYQHVRQPVAVTDPLWNFVVLGVAFLAEGGSWLVAVREMMKTRRGRDDAFDTFQRSKDPSVFVVVGEDSAALAGIVIAALGVGLSHWLERPWIDGLSSVLIGLVLIFVAVLLIWESRALVMGEAADAEVVQQIRRLAEADPAVAAVEPPLTMQLGRNSVLLNLELHCRPELPADAVLAALARVEAGIREACPTVRRVFVKVANGDGSANP</sequence>
<evidence type="ECO:0000313" key="8">
    <source>
        <dbReference type="EMBL" id="SMF02477.1"/>
    </source>
</evidence>
<keyword evidence="3 6" id="KW-0812">Transmembrane</keyword>
<feature type="transmembrane region" description="Helical" evidence="6">
    <location>
        <begin position="12"/>
        <end position="34"/>
    </location>
</feature>
<comment type="subcellular location">
    <subcellularLocation>
        <location evidence="1">Membrane</location>
        <topology evidence="1">Multi-pass membrane protein</topology>
    </subcellularLocation>
</comment>
<name>A0A1Y6BB97_9PROT</name>
<accession>A0A1Y6BB97</accession>
<keyword evidence="4 6" id="KW-1133">Transmembrane helix</keyword>
<dbReference type="InterPro" id="IPR058533">
    <property type="entry name" value="Cation_efflux_TM"/>
</dbReference>
<dbReference type="GO" id="GO:0006829">
    <property type="term" value="P:zinc ion transport"/>
    <property type="evidence" value="ECO:0007669"/>
    <property type="project" value="InterPro"/>
</dbReference>
<dbReference type="Pfam" id="PF01545">
    <property type="entry name" value="Cation_efflux"/>
    <property type="match status" value="1"/>
</dbReference>
<dbReference type="RefSeq" id="WP_085121512.1">
    <property type="nucleotide sequence ID" value="NZ_FWZX01000003.1"/>
</dbReference>
<gene>
    <name evidence="8" type="ORF">SAMN05428998_10359</name>
</gene>
<evidence type="ECO:0000256" key="4">
    <source>
        <dbReference type="ARBA" id="ARBA00022989"/>
    </source>
</evidence>
<feature type="transmembrane region" description="Helical" evidence="6">
    <location>
        <begin position="163"/>
        <end position="186"/>
    </location>
</feature>